<reference evidence="10 13" key="2">
    <citation type="submission" date="2018-06" db="EMBL/GenBank/DDBJ databases">
        <authorList>
            <consortium name="Pathogen Informatics"/>
            <person name="Doyle S."/>
        </authorList>
    </citation>
    <scope>NUCLEOTIDE SEQUENCE [LARGE SCALE GENOMIC DNA]</scope>
    <source>
        <strain evidence="10 13">NCTC12714</strain>
    </source>
</reference>
<comment type="cofactor">
    <cofactor evidence="8">
        <name>Mn(2+)</name>
        <dbReference type="ChEBI" id="CHEBI:29035"/>
    </cofactor>
    <text evidence="8">Binds 2 manganese ions per subunit.</text>
</comment>
<evidence type="ECO:0000256" key="7">
    <source>
        <dbReference type="ARBA" id="ARBA00023211"/>
    </source>
</evidence>
<dbReference type="PROSITE" id="PS00631">
    <property type="entry name" value="CYTOSOL_AP"/>
    <property type="match status" value="1"/>
</dbReference>
<dbReference type="GO" id="GO:0006508">
    <property type="term" value="P:proteolysis"/>
    <property type="evidence" value="ECO:0007669"/>
    <property type="project" value="UniProtKB-KW"/>
</dbReference>
<feature type="binding site" evidence="8">
    <location>
        <position position="290"/>
    </location>
    <ligand>
        <name>Mn(2+)</name>
        <dbReference type="ChEBI" id="CHEBI:29035"/>
        <label>2</label>
    </ligand>
</feature>
<dbReference type="EC" id="3.4.11.1" evidence="8"/>
<organism evidence="10 13">
    <name type="scientific">Helicobacter muridarum</name>
    <dbReference type="NCBI Taxonomy" id="216"/>
    <lineage>
        <taxon>Bacteria</taxon>
        <taxon>Pseudomonadati</taxon>
        <taxon>Campylobacterota</taxon>
        <taxon>Epsilonproteobacteria</taxon>
        <taxon>Campylobacterales</taxon>
        <taxon>Helicobacteraceae</taxon>
        <taxon>Helicobacter</taxon>
    </lineage>
</organism>
<feature type="binding site" evidence="8">
    <location>
        <position position="272"/>
    </location>
    <ligand>
        <name>Mn(2+)</name>
        <dbReference type="ChEBI" id="CHEBI:29035"/>
        <label>2</label>
    </ligand>
</feature>
<keyword evidence="4 8" id="KW-0031">Aminopeptidase</keyword>
<sequence>MSNQLWEGHNIDINVFDNRYGTAVAFVKKSIFSSNSSLDVEEDFKSIRDFELLKRLGYKGKGTFYAQVSNILYVGLEDLDLHGYANSSCIAIKALKSLNIKDAYFDLVGLDSTLQWHVVRAILLGEYEYKGFKRDDNKDSSSSIDKPNTAEKLKISLIGVDDSILQRAKIICSRVNFVRDIVNTPPNIANSIFLSNLAQNETIAVAKRQKEHEIKAILRSNSYMEEQKMGAFLAVNQTSNFPAFLAHLSYKPKHAGSSTKRIALVGKGLVYDTGGLSLKPADYMTTMKADKSGACAVLGIFLAVAELGLDVELHAIMGITDNAIGSNAYRPDDVLISREKKSIEVKNTDAEGRLVLVDCLSYAQDLEPDLIVDFATLTGACVVALGEYTSGVMGYNDSLKQQFVDSALRSGELAHTLPFNPHLKKLIESKIADVSNTSSSRYGGAITAGMFLGEFIRDEYKDKWLHIDIAGPAFVEKEWGVNPYGASGAGVLAFIEFLSSIIK</sequence>
<dbReference type="GO" id="GO:0005737">
    <property type="term" value="C:cytoplasm"/>
    <property type="evidence" value="ECO:0007669"/>
    <property type="project" value="UniProtKB-SubCell"/>
</dbReference>
<keyword evidence="13" id="KW-1185">Reference proteome</keyword>
<evidence type="ECO:0000259" key="9">
    <source>
        <dbReference type="PROSITE" id="PS00631"/>
    </source>
</evidence>
<dbReference type="AlphaFoldDB" id="A0A377PVR6"/>
<evidence type="ECO:0000313" key="10">
    <source>
        <dbReference type="EMBL" id="STQ86502.1"/>
    </source>
</evidence>
<protein>
    <recommendedName>
        <fullName evidence="8">Probable cytosol aminopeptidase</fullName>
        <ecNumber evidence="8">3.4.11.1</ecNumber>
    </recommendedName>
    <alternativeName>
        <fullName evidence="8">Leucine aminopeptidase</fullName>
        <shortName evidence="8">LAP</shortName>
        <ecNumber evidence="8">3.4.11.10</ecNumber>
    </alternativeName>
    <alternativeName>
        <fullName evidence="8">Leucyl aminopeptidase</fullName>
    </alternativeName>
</protein>
<feature type="binding site" evidence="8">
    <location>
        <position position="351"/>
    </location>
    <ligand>
        <name>Mn(2+)</name>
        <dbReference type="ChEBI" id="CHEBI:29035"/>
        <label>2</label>
    </ligand>
</feature>
<dbReference type="Proteomes" id="UP000255139">
    <property type="component" value="Unassembled WGS sequence"/>
</dbReference>
<feature type="binding site" evidence="8">
    <location>
        <position position="272"/>
    </location>
    <ligand>
        <name>Mn(2+)</name>
        <dbReference type="ChEBI" id="CHEBI:29035"/>
        <label>1</label>
    </ligand>
</feature>
<dbReference type="Pfam" id="PF00883">
    <property type="entry name" value="Peptidase_M17"/>
    <property type="match status" value="1"/>
</dbReference>
<dbReference type="SUPFAM" id="SSF53187">
    <property type="entry name" value="Zn-dependent exopeptidases"/>
    <property type="match status" value="1"/>
</dbReference>
<dbReference type="Gene3D" id="3.40.220.10">
    <property type="entry name" value="Leucine Aminopeptidase, subunit E, domain 1"/>
    <property type="match status" value="1"/>
</dbReference>
<dbReference type="EMBL" id="JRPD02000005">
    <property type="protein sequence ID" value="TLE00810.1"/>
    <property type="molecule type" value="Genomic_DNA"/>
</dbReference>
<evidence type="ECO:0000256" key="3">
    <source>
        <dbReference type="ARBA" id="ARBA00009528"/>
    </source>
</evidence>
<gene>
    <name evidence="8 10" type="primary">pepA</name>
    <name evidence="11" type="ORF">LS73_003950</name>
    <name evidence="10" type="ORF">NCTC12714_01309</name>
</gene>
<dbReference type="PRINTS" id="PR00481">
    <property type="entry name" value="LAMNOPPTDASE"/>
</dbReference>
<feature type="binding site" evidence="8">
    <location>
        <position position="349"/>
    </location>
    <ligand>
        <name>Mn(2+)</name>
        <dbReference type="ChEBI" id="CHEBI:29035"/>
        <label>1</label>
    </ligand>
</feature>
<accession>A0A377PVR6</accession>
<feature type="binding site" evidence="8">
    <location>
        <position position="267"/>
    </location>
    <ligand>
        <name>Mn(2+)</name>
        <dbReference type="ChEBI" id="CHEBI:29035"/>
        <label>2</label>
    </ligand>
</feature>
<keyword evidence="7 8" id="KW-0464">Manganese</keyword>
<name>A0A377PVR6_9HELI</name>
<evidence type="ECO:0000256" key="4">
    <source>
        <dbReference type="ARBA" id="ARBA00022438"/>
    </source>
</evidence>
<feature type="domain" description="Cytosol aminopeptidase" evidence="9">
    <location>
        <begin position="347"/>
        <end position="354"/>
    </location>
</feature>
<feature type="active site" evidence="8">
    <location>
        <position position="353"/>
    </location>
</feature>
<dbReference type="InterPro" id="IPR000819">
    <property type="entry name" value="Peptidase_M17_C"/>
</dbReference>
<dbReference type="InterPro" id="IPR023042">
    <property type="entry name" value="Peptidase_M17_leu_NH2_pept"/>
</dbReference>
<keyword evidence="6 8" id="KW-0378">Hydrolase</keyword>
<dbReference type="Gene3D" id="3.40.630.10">
    <property type="entry name" value="Zn peptidases"/>
    <property type="match status" value="1"/>
</dbReference>
<evidence type="ECO:0000256" key="1">
    <source>
        <dbReference type="ARBA" id="ARBA00000135"/>
    </source>
</evidence>
<evidence type="ECO:0000256" key="2">
    <source>
        <dbReference type="ARBA" id="ARBA00000967"/>
    </source>
</evidence>
<dbReference type="InterPro" id="IPR043472">
    <property type="entry name" value="Macro_dom-like"/>
</dbReference>
<evidence type="ECO:0000313" key="11">
    <source>
        <dbReference type="EMBL" id="TLE00810.1"/>
    </source>
</evidence>
<dbReference type="Proteomes" id="UP000029922">
    <property type="component" value="Unassembled WGS sequence"/>
</dbReference>
<evidence type="ECO:0000313" key="12">
    <source>
        <dbReference type="Proteomes" id="UP000029922"/>
    </source>
</evidence>
<dbReference type="NCBIfam" id="NF002081">
    <property type="entry name" value="PRK00913.3-3"/>
    <property type="match status" value="1"/>
</dbReference>
<feature type="binding site" evidence="8">
    <location>
        <position position="351"/>
    </location>
    <ligand>
        <name>Mn(2+)</name>
        <dbReference type="ChEBI" id="CHEBI:29035"/>
        <label>1</label>
    </ligand>
</feature>
<comment type="similarity">
    <text evidence="3 8">Belongs to the peptidase M17 family.</text>
</comment>
<comment type="catalytic activity">
    <reaction evidence="2 8">
        <text>Release of an N-terminal amino acid, preferentially leucine, but not glutamic or aspartic acids.</text>
        <dbReference type="EC" id="3.4.11.10"/>
    </reaction>
</comment>
<feature type="active site" evidence="8">
    <location>
        <position position="279"/>
    </location>
</feature>
<dbReference type="EMBL" id="UGJE01000002">
    <property type="protein sequence ID" value="STQ86502.1"/>
    <property type="molecule type" value="Genomic_DNA"/>
</dbReference>
<reference evidence="11 12" key="1">
    <citation type="journal article" date="2014" name="Genome Announc.">
        <title>Draft genome sequences of eight enterohepatic helicobacter species isolated from both laboratory and wild rodents.</title>
        <authorList>
            <person name="Sheh A."/>
            <person name="Shen Z."/>
            <person name="Fox J.G."/>
        </authorList>
    </citation>
    <scope>NUCLEOTIDE SEQUENCE [LARGE SCALE GENOMIC DNA]</scope>
    <source>
        <strain evidence="11 12">ST1</strain>
    </source>
</reference>
<comment type="function">
    <text evidence="8">Presumably involved in the processing and regular turnover of intracellular proteins. Catalyzes the removal of unsubstituted N-terminal amino acids from various peptides.</text>
</comment>
<dbReference type="GO" id="GO:0070006">
    <property type="term" value="F:metalloaminopeptidase activity"/>
    <property type="evidence" value="ECO:0007669"/>
    <property type="project" value="InterPro"/>
</dbReference>
<proteinExistence type="inferred from homology"/>
<dbReference type="PANTHER" id="PTHR11963">
    <property type="entry name" value="LEUCINE AMINOPEPTIDASE-RELATED"/>
    <property type="match status" value="1"/>
</dbReference>
<evidence type="ECO:0000256" key="8">
    <source>
        <dbReference type="HAMAP-Rule" id="MF_00181"/>
    </source>
</evidence>
<dbReference type="PANTHER" id="PTHR11963:SF23">
    <property type="entry name" value="CYTOSOL AMINOPEPTIDASE"/>
    <property type="match status" value="1"/>
</dbReference>
<keyword evidence="5 8" id="KW-0645">Protease</keyword>
<dbReference type="STRING" id="216.LS73_00955"/>
<evidence type="ECO:0000256" key="6">
    <source>
        <dbReference type="ARBA" id="ARBA00022801"/>
    </source>
</evidence>
<dbReference type="OrthoDB" id="9809354at2"/>
<dbReference type="InterPro" id="IPR011356">
    <property type="entry name" value="Leucine_aapep/pepB"/>
</dbReference>
<keyword evidence="8" id="KW-0963">Cytoplasm</keyword>
<dbReference type="RefSeq" id="WP_081955479.1">
    <property type="nucleotide sequence ID" value="NZ_FZML01000049.1"/>
</dbReference>
<dbReference type="GO" id="GO:0030145">
    <property type="term" value="F:manganese ion binding"/>
    <property type="evidence" value="ECO:0007669"/>
    <property type="project" value="UniProtKB-UniRule"/>
</dbReference>
<comment type="catalytic activity">
    <reaction evidence="1 8">
        <text>Release of an N-terminal amino acid, Xaa-|-Yaa-, in which Xaa is preferably Leu, but may be other amino acids including Pro although not Arg or Lys, and Yaa may be Pro. Amino acid amides and methyl esters are also readily hydrolyzed, but rates on arylamides are exceedingly low.</text>
        <dbReference type="EC" id="3.4.11.1"/>
    </reaction>
</comment>
<keyword evidence="8" id="KW-0479">Metal-binding</keyword>
<dbReference type="EC" id="3.4.11.10" evidence="8"/>
<comment type="subcellular location">
    <subcellularLocation>
        <location evidence="8">Cytoplasm</location>
    </subcellularLocation>
</comment>
<dbReference type="CDD" id="cd00433">
    <property type="entry name" value="Peptidase_M17"/>
    <property type="match status" value="1"/>
</dbReference>
<evidence type="ECO:0000256" key="5">
    <source>
        <dbReference type="ARBA" id="ARBA00022670"/>
    </source>
</evidence>
<evidence type="ECO:0000313" key="13">
    <source>
        <dbReference type="Proteomes" id="UP000255139"/>
    </source>
</evidence>
<dbReference type="HAMAP" id="MF_00181">
    <property type="entry name" value="Cytosol_peptidase_M17"/>
    <property type="match status" value="1"/>
</dbReference>